<reference evidence="2" key="1">
    <citation type="journal article" date="2021" name="IMA Fungus">
        <title>Genomic characterization of three marine fungi, including Emericellopsis atlantica sp. nov. with signatures of a generalist lifestyle and marine biomass degradation.</title>
        <authorList>
            <person name="Hagestad O.C."/>
            <person name="Hou L."/>
            <person name="Andersen J.H."/>
            <person name="Hansen E.H."/>
            <person name="Altermark B."/>
            <person name="Li C."/>
            <person name="Kuhnert E."/>
            <person name="Cox R.J."/>
            <person name="Crous P.W."/>
            <person name="Spatafora J.W."/>
            <person name="Lail K."/>
            <person name="Amirebrahimi M."/>
            <person name="Lipzen A."/>
            <person name="Pangilinan J."/>
            <person name="Andreopoulos W."/>
            <person name="Hayes R.D."/>
            <person name="Ng V."/>
            <person name="Grigoriev I.V."/>
            <person name="Jackson S.A."/>
            <person name="Sutton T.D.S."/>
            <person name="Dobson A.D.W."/>
            <person name="Rama T."/>
        </authorList>
    </citation>
    <scope>NUCLEOTIDE SEQUENCE</scope>
    <source>
        <strain evidence="2">TRa018bII</strain>
    </source>
</reference>
<evidence type="ECO:0000256" key="1">
    <source>
        <dbReference type="SAM" id="MobiDB-lite"/>
    </source>
</evidence>
<organism evidence="2 3">
    <name type="scientific">Amylocarpus encephaloides</name>
    <dbReference type="NCBI Taxonomy" id="45428"/>
    <lineage>
        <taxon>Eukaryota</taxon>
        <taxon>Fungi</taxon>
        <taxon>Dikarya</taxon>
        <taxon>Ascomycota</taxon>
        <taxon>Pezizomycotina</taxon>
        <taxon>Leotiomycetes</taxon>
        <taxon>Helotiales</taxon>
        <taxon>Helotiales incertae sedis</taxon>
        <taxon>Amylocarpus</taxon>
    </lineage>
</organism>
<dbReference type="AlphaFoldDB" id="A0A9P7YNU5"/>
<dbReference type="EMBL" id="MU251406">
    <property type="protein sequence ID" value="KAG9236495.1"/>
    <property type="molecule type" value="Genomic_DNA"/>
</dbReference>
<gene>
    <name evidence="2" type="ORF">BJ875DRAFT_225557</name>
</gene>
<name>A0A9P7YNU5_9HELO</name>
<evidence type="ECO:0000313" key="2">
    <source>
        <dbReference type="EMBL" id="KAG9236495.1"/>
    </source>
</evidence>
<dbReference type="OrthoDB" id="5385189at2759"/>
<comment type="caution">
    <text evidence="2">The sequence shown here is derived from an EMBL/GenBank/DDBJ whole genome shotgun (WGS) entry which is preliminary data.</text>
</comment>
<accession>A0A9P7YNU5</accession>
<feature type="compositionally biased region" description="Basic and acidic residues" evidence="1">
    <location>
        <begin position="290"/>
        <end position="299"/>
    </location>
</feature>
<sequence length="327" mass="37378">MMAALSPTAQDRLFLLGLGVGACALVGAMRQLLIYYRDQAALPPAENKPQYITQEVEDSLKISTLSKLLDSSNYSIQETTSIIICERALHDSTSVDAILHRVTQPDYDTRESGIRTLTYILNSSTIHLLNKPATYAALVTSLEYSLADYKHNPYDKEWDNWQLRDAIEQECLIILAQLVCKFGVENLIKVRFVERFLAKEPWGKDDQERQNKFCESLHTRHQLSELILPLVWDSKGRNQLCASKLLPLDYEWEQPSPRDVRMTNGEGTAGEEFHVEIEISGHLPARRRRDQSSEEDSIRRRNREAMVLNDGTRPFGRDDIIQRASTT</sequence>
<evidence type="ECO:0008006" key="4">
    <source>
        <dbReference type="Google" id="ProtNLM"/>
    </source>
</evidence>
<protein>
    <recommendedName>
        <fullName evidence="4">Cytoskeleton-associated protein</fullName>
    </recommendedName>
</protein>
<dbReference type="Proteomes" id="UP000824998">
    <property type="component" value="Unassembled WGS sequence"/>
</dbReference>
<keyword evidence="3" id="KW-1185">Reference proteome</keyword>
<feature type="region of interest" description="Disordered" evidence="1">
    <location>
        <begin position="284"/>
        <end position="327"/>
    </location>
</feature>
<evidence type="ECO:0000313" key="3">
    <source>
        <dbReference type="Proteomes" id="UP000824998"/>
    </source>
</evidence>
<proteinExistence type="predicted"/>